<dbReference type="InterPro" id="IPR011635">
    <property type="entry name" value="CARDB"/>
</dbReference>
<feature type="compositionally biased region" description="Low complexity" evidence="1">
    <location>
        <begin position="928"/>
        <end position="983"/>
    </location>
</feature>
<dbReference type="Gene3D" id="2.60.40.1120">
    <property type="entry name" value="Carboxypeptidase-like, regulatory domain"/>
    <property type="match status" value="1"/>
</dbReference>
<dbReference type="InterPro" id="IPR006457">
    <property type="entry name" value="S_layer-rel_Mac"/>
</dbReference>
<dbReference type="AlphaFoldDB" id="A0AA96ZSU6"/>
<feature type="region of interest" description="Disordered" evidence="1">
    <location>
        <begin position="891"/>
        <end position="1000"/>
    </location>
</feature>
<dbReference type="Pfam" id="PF07705">
    <property type="entry name" value="CARDB"/>
    <property type="match status" value="1"/>
</dbReference>
<evidence type="ECO:0000259" key="3">
    <source>
        <dbReference type="Pfam" id="PF07705"/>
    </source>
</evidence>
<dbReference type="EMBL" id="CP131059">
    <property type="protein sequence ID" value="WNY23795.1"/>
    <property type="molecule type" value="Genomic_DNA"/>
</dbReference>
<dbReference type="Proteomes" id="UP001302978">
    <property type="component" value="Chromosome"/>
</dbReference>
<feature type="domain" description="CARDB" evidence="3">
    <location>
        <begin position="770"/>
        <end position="846"/>
    </location>
</feature>
<keyword evidence="2" id="KW-1133">Transmembrane helix</keyword>
<dbReference type="InterPro" id="IPR008969">
    <property type="entry name" value="CarboxyPept-like_regulatory"/>
</dbReference>
<keyword evidence="2" id="KW-0472">Membrane</keyword>
<dbReference type="SUPFAM" id="SSF49464">
    <property type="entry name" value="Carboxypeptidase regulatory domain-like"/>
    <property type="match status" value="1"/>
</dbReference>
<feature type="transmembrane region" description="Helical" evidence="2">
    <location>
        <begin position="865"/>
        <end position="886"/>
    </location>
</feature>
<accession>A0AA96ZSU6</accession>
<evidence type="ECO:0000259" key="4">
    <source>
        <dbReference type="Pfam" id="PF07752"/>
    </source>
</evidence>
<dbReference type="NCBIfam" id="TIGR01567">
    <property type="entry name" value="S_layer_rel_Mac"/>
    <property type="match status" value="1"/>
</dbReference>
<reference evidence="5 6" key="1">
    <citation type="submission" date="2023-07" db="EMBL/GenBank/DDBJ databases">
        <title>Closed genoem sequence of Methanomicrococcus sp. Hf6.</title>
        <authorList>
            <person name="Poehlein A."/>
            <person name="Protasov E."/>
            <person name="Platt K."/>
            <person name="Reeh H."/>
            <person name="Daniel R."/>
            <person name="Brune A."/>
        </authorList>
    </citation>
    <scope>NUCLEOTIDE SEQUENCE [LARGE SCALE GENOMIC DNA]</scope>
    <source>
        <strain evidence="5 6">Hf6</strain>
    </source>
</reference>
<gene>
    <name evidence="5" type="ORF">MmiHf6_11110</name>
</gene>
<feature type="domain" description="S-layer family duplication" evidence="4">
    <location>
        <begin position="324"/>
        <end position="580"/>
    </location>
</feature>
<proteinExistence type="predicted"/>
<evidence type="ECO:0000256" key="2">
    <source>
        <dbReference type="SAM" id="Phobius"/>
    </source>
</evidence>
<dbReference type="Gene3D" id="2.60.98.40">
    <property type="match status" value="2"/>
</dbReference>
<sequence>MIKKMKYLSLFVLLGLLIAAFAAPAAAAAIKGSNVWDQDQSMATTYTWTPAMYSGLWYDYDNGVYTENITMTIAASDRQINVNNTEYITEYQNIRFAYSDWGSYRVIGWLGEPYFAGYTRSSSGNNSTTQFTSSNISTLSDERIYPILMNTDDEISLSSGGKHTLENGYNITVSDFNESSGKFTLTLQKNGNTVLEENVSNNTTFVYEKSLDDIGTIPVIAVHVKNLSSSKAVINGIFQISESSTDVSVGKSVNAMEVTKVNDTAIVMKNPSRIKLNRDSTVTLMDHIKIEVKDTSKLKFELISDPKTDTEKTYPDRGMVYSSSNTNKSWNGMNFPGFTYDYNNSTETENLSIDVSGTLSRSISAKQLMYTTNAYNETFNYSDWGSYQAINLGGDNYFAGYLKYNSSNKNNTTNFTDSNDSILKDGSVSKVLINNGTEKQYSVGSNISLQDGYTLQISNLTSNGSKANLILKKDGTSVKESSVSSGENFVYEASVGGTVVPIIAVRVTNVFEGTSSVVKIGGIFQISTSATDVGSGTKLGNMQVEYTGSTALIFVNTNAINLTSGTNITLMENLSLHVADSDSLRFFPFNQSAGNNSSTSSLRIEVPDTIYPNDNITIVVSYRDGSSWEVLSGATVKVNNSSIGTTNFSGAISFTVNSAGTYEFKAEKSGYSSVTVSKSTSEGGDELQIVIPDFIFAEDSFRLYVTDENNTNVTGVGVYKDGGHIGTTNDNGMINVTADSTPGTYKLTANKTGYATGSKEMIVLEYGPYFAVTNITLPEDAITGKTVKIALTIENVGKEKDTQNITIVAENKTETKKLTLDTGETKNLTFSFKPETSGNSSIEVTNQTFTFEVTEKEKIEIPWKWILVGGIILILIVGAILALMYYKEMEEEEKKNPKRPVKGKETESKGFLSGLFGSDSKTDKSKTKSASPASKTASKQTAKQTTSKSAASSKPAQKTTQSASQSTASKPKSSGSRFSSSNKAPELKNSQKKARKDEKK</sequence>
<dbReference type="KEGG" id="mehf:MmiHf6_11110"/>
<dbReference type="Pfam" id="PF07752">
    <property type="entry name" value="S-layer"/>
    <property type="match status" value="2"/>
</dbReference>
<name>A0AA96ZSU6_9EURY</name>
<evidence type="ECO:0008006" key="7">
    <source>
        <dbReference type="Google" id="ProtNLM"/>
    </source>
</evidence>
<dbReference type="GeneID" id="85195678"/>
<protein>
    <recommendedName>
        <fullName evidence="7">S-layer protein</fullName>
    </recommendedName>
</protein>
<keyword evidence="2" id="KW-0812">Transmembrane</keyword>
<evidence type="ECO:0000313" key="6">
    <source>
        <dbReference type="Proteomes" id="UP001302978"/>
    </source>
</evidence>
<evidence type="ECO:0000313" key="5">
    <source>
        <dbReference type="EMBL" id="WNY23795.1"/>
    </source>
</evidence>
<feature type="domain" description="S-layer family duplication" evidence="4">
    <location>
        <begin position="38"/>
        <end position="294"/>
    </location>
</feature>
<dbReference type="Gene3D" id="2.60.40.4190">
    <property type="match status" value="2"/>
</dbReference>
<dbReference type="RefSeq" id="WP_316556953.1">
    <property type="nucleotide sequence ID" value="NZ_CP131059.1"/>
</dbReference>
<keyword evidence="6" id="KW-1185">Reference proteome</keyword>
<organism evidence="5 6">
    <name type="scientific">Methanimicrococcus hongohii</name>
    <dbReference type="NCBI Taxonomy" id="3028295"/>
    <lineage>
        <taxon>Archaea</taxon>
        <taxon>Methanobacteriati</taxon>
        <taxon>Methanobacteriota</taxon>
        <taxon>Stenosarchaea group</taxon>
        <taxon>Methanomicrobia</taxon>
        <taxon>Methanosarcinales</taxon>
        <taxon>Methanosarcinaceae</taxon>
        <taxon>Methanimicrococcus</taxon>
    </lineage>
</organism>
<evidence type="ECO:0000256" key="1">
    <source>
        <dbReference type="SAM" id="MobiDB-lite"/>
    </source>
</evidence>